<sequence length="211" mass="23941">MIGEHAFCPTSGASLSREIHYDEHGRPERAPRSEDLTPKDALEAPLTTGERRSSKRALSTYFQRCHRRHVGSARNEPEDGGERSIDENDVEAEDDDESDLYRHAALALTRLKRTATGRQERDVIVWYALRERLARDGFDVAWMTAHVEPRCPDCGSQLVYVTGPDRPLGRCPTSCTGDRRDRLRTIRTTVVALFERTYPETTLETDALTLL</sequence>
<evidence type="ECO:0000313" key="3">
    <source>
        <dbReference type="EMBL" id="MCU4974468.1"/>
    </source>
</evidence>
<name>A0AAP2YZ26_9EURY</name>
<gene>
    <name evidence="3" type="ORF">OB955_17240</name>
    <name evidence="2" type="ORF">OB960_09745</name>
</gene>
<evidence type="ECO:0000313" key="2">
    <source>
        <dbReference type="EMBL" id="MCU4741678.1"/>
    </source>
</evidence>
<comment type="caution">
    <text evidence="2">The sequence shown here is derived from an EMBL/GenBank/DDBJ whole genome shotgun (WGS) entry which is preliminary data.</text>
</comment>
<organism evidence="2 5">
    <name type="scientific">Natronoglomus mannanivorans</name>
    <dbReference type="NCBI Taxonomy" id="2979990"/>
    <lineage>
        <taxon>Archaea</taxon>
        <taxon>Methanobacteriati</taxon>
        <taxon>Methanobacteriota</taxon>
        <taxon>Stenosarchaea group</taxon>
        <taxon>Halobacteria</taxon>
        <taxon>Halobacteriales</taxon>
        <taxon>Natrialbaceae</taxon>
        <taxon>Natronoglomus</taxon>
    </lineage>
</organism>
<feature type="compositionally biased region" description="Acidic residues" evidence="1">
    <location>
        <begin position="87"/>
        <end position="97"/>
    </location>
</feature>
<protein>
    <submittedName>
        <fullName evidence="2">Uncharacterized protein</fullName>
    </submittedName>
</protein>
<dbReference type="Proteomes" id="UP001321018">
    <property type="component" value="Unassembled WGS sequence"/>
</dbReference>
<keyword evidence="4" id="KW-1185">Reference proteome</keyword>
<dbReference type="RefSeq" id="WP_338003513.1">
    <property type="nucleotide sequence ID" value="NZ_JAOPKA010000005.1"/>
</dbReference>
<feature type="region of interest" description="Disordered" evidence="1">
    <location>
        <begin position="1"/>
        <end position="97"/>
    </location>
</feature>
<dbReference type="EMBL" id="JAOPKA010000005">
    <property type="protein sequence ID" value="MCU4741678.1"/>
    <property type="molecule type" value="Genomic_DNA"/>
</dbReference>
<evidence type="ECO:0000313" key="4">
    <source>
        <dbReference type="Proteomes" id="UP001320972"/>
    </source>
</evidence>
<feature type="compositionally biased region" description="Basic and acidic residues" evidence="1">
    <location>
        <begin position="75"/>
        <end position="86"/>
    </location>
</feature>
<reference evidence="2 4" key="1">
    <citation type="submission" date="2022-09" db="EMBL/GenBank/DDBJ databases">
        <title>Enrichment on poylsaccharides allowed isolation of novel metabolic and taxonomic groups of Haloarchaea.</title>
        <authorList>
            <person name="Sorokin D.Y."/>
            <person name="Elcheninov A.G."/>
            <person name="Khizhniak T.V."/>
            <person name="Kolganova T.V."/>
            <person name="Kublanov I.V."/>
        </authorList>
    </citation>
    <scope>NUCLEOTIDE SEQUENCE</scope>
    <source>
        <strain evidence="3 4">AArc-m2/3/4</strain>
        <strain evidence="2">AArc-xg1-1</strain>
    </source>
</reference>
<dbReference type="AlphaFoldDB" id="A0AAP2YZ26"/>
<accession>A0AAP2YZ26</accession>
<proteinExistence type="predicted"/>
<evidence type="ECO:0000256" key="1">
    <source>
        <dbReference type="SAM" id="MobiDB-lite"/>
    </source>
</evidence>
<dbReference type="EMBL" id="JAOPKB010000012">
    <property type="protein sequence ID" value="MCU4974468.1"/>
    <property type="molecule type" value="Genomic_DNA"/>
</dbReference>
<evidence type="ECO:0000313" key="5">
    <source>
        <dbReference type="Proteomes" id="UP001321018"/>
    </source>
</evidence>
<feature type="compositionally biased region" description="Basic and acidic residues" evidence="1">
    <location>
        <begin position="17"/>
        <end position="42"/>
    </location>
</feature>
<dbReference type="Proteomes" id="UP001320972">
    <property type="component" value="Unassembled WGS sequence"/>
</dbReference>